<dbReference type="GO" id="GO:0006002">
    <property type="term" value="P:fructose 6-phosphate metabolic process"/>
    <property type="evidence" value="ECO:0007669"/>
    <property type="project" value="TreeGrafter"/>
</dbReference>
<name>A0A084JMV4_9FIRM</name>
<dbReference type="AlphaFoldDB" id="A0A084JMV4"/>
<evidence type="ECO:0000256" key="2">
    <source>
        <dbReference type="ARBA" id="ARBA00012916"/>
    </source>
</evidence>
<reference evidence="5 6" key="1">
    <citation type="submission" date="2014-07" db="EMBL/GenBank/DDBJ databases">
        <title>Draft genome of Clostridium celerecrescens 152B isolated from sediments associated with methane hydrate from Krishna Godavari basin.</title>
        <authorList>
            <person name="Honkalas V.S."/>
            <person name="Dabir A.P."/>
            <person name="Arora P."/>
            <person name="Dhakephalkar P.K."/>
        </authorList>
    </citation>
    <scope>NUCLEOTIDE SEQUENCE [LARGE SCALE GENOMIC DNA]</scope>
    <source>
        <strain evidence="5 6">152B</strain>
    </source>
</reference>
<organism evidence="5 6">
    <name type="scientific">Lacrimispora celerecrescens</name>
    <dbReference type="NCBI Taxonomy" id="29354"/>
    <lineage>
        <taxon>Bacteria</taxon>
        <taxon>Bacillati</taxon>
        <taxon>Bacillota</taxon>
        <taxon>Clostridia</taxon>
        <taxon>Lachnospirales</taxon>
        <taxon>Lachnospiraceae</taxon>
        <taxon>Lacrimispora</taxon>
    </lineage>
</organism>
<dbReference type="InterPro" id="IPR046348">
    <property type="entry name" value="SIS_dom_sf"/>
</dbReference>
<feature type="domain" description="SIS" evidence="4">
    <location>
        <begin position="32"/>
        <end position="177"/>
    </location>
</feature>
<accession>A0A084JMV4</accession>
<dbReference type="PROSITE" id="PS51464">
    <property type="entry name" value="SIS"/>
    <property type="match status" value="1"/>
</dbReference>
<dbReference type="RefSeq" id="WP_038280628.1">
    <property type="nucleotide sequence ID" value="NZ_JPME01000012.1"/>
</dbReference>
<keyword evidence="6" id="KW-1185">Reference proteome</keyword>
<evidence type="ECO:0000313" key="6">
    <source>
        <dbReference type="Proteomes" id="UP000028525"/>
    </source>
</evidence>
<dbReference type="Pfam" id="PF01380">
    <property type="entry name" value="SIS"/>
    <property type="match status" value="1"/>
</dbReference>
<proteinExistence type="predicted"/>
<dbReference type="GO" id="GO:0006487">
    <property type="term" value="P:protein N-linked glycosylation"/>
    <property type="evidence" value="ECO:0007669"/>
    <property type="project" value="TreeGrafter"/>
</dbReference>
<dbReference type="PANTHER" id="PTHR10937">
    <property type="entry name" value="GLUCOSAMINE--FRUCTOSE-6-PHOSPHATE AMINOTRANSFERASE, ISOMERIZING"/>
    <property type="match status" value="1"/>
</dbReference>
<dbReference type="Gene3D" id="3.40.50.10490">
    <property type="entry name" value="Glucose-6-phosphate isomerase like protein, domain 1"/>
    <property type="match status" value="2"/>
</dbReference>
<gene>
    <name evidence="5" type="ORF">IO98_10060</name>
</gene>
<dbReference type="SUPFAM" id="SSF53697">
    <property type="entry name" value="SIS domain"/>
    <property type="match status" value="1"/>
</dbReference>
<sequence length="374" mass="40822">MQEKSAMMQQIESIPALMKEIDEGLKKTAYRFTNRLGGRTYTKIILTGCGDSYCAALAAKFAFLQFTGMDAEAATVIELARVYERRHLVGNGHHMVVIVSNSGTVSRVIELAKRIRSMGGFVVAVTGNETSGLSQYADAVIKLEIPPFVYAPGVRSYCGCLCALYQMAISLGEYDGTLGSEKAGKIRAEITKLPDRMTSYLADWEIQADTYARKIKNASGYELVGSGSQYASACFGSAKSLETTGKPSIAQNTEDWFHMNFFIRDVYHMAVILIVNEAEGSVSRAEELIGVAEEMGRPLLCITDSEVLKAKEKLLTPGTQYEVLHALVQYLPAAMVFSNIGDMMGEVYFRAGKDHWAACAGGATIVNSKEIVLE</sequence>
<dbReference type="EC" id="2.6.1.16" evidence="2"/>
<evidence type="ECO:0000259" key="4">
    <source>
        <dbReference type="PROSITE" id="PS51464"/>
    </source>
</evidence>
<evidence type="ECO:0000256" key="1">
    <source>
        <dbReference type="ARBA" id="ARBA00001031"/>
    </source>
</evidence>
<dbReference type="InterPro" id="IPR001347">
    <property type="entry name" value="SIS_dom"/>
</dbReference>
<evidence type="ECO:0000313" key="5">
    <source>
        <dbReference type="EMBL" id="KEZ90288.1"/>
    </source>
</evidence>
<evidence type="ECO:0000256" key="3">
    <source>
        <dbReference type="ARBA" id="ARBA00016090"/>
    </source>
</evidence>
<dbReference type="GO" id="GO:0004360">
    <property type="term" value="F:glutamine-fructose-6-phosphate transaminase (isomerizing) activity"/>
    <property type="evidence" value="ECO:0007669"/>
    <property type="project" value="UniProtKB-EC"/>
</dbReference>
<dbReference type="GO" id="GO:0097367">
    <property type="term" value="F:carbohydrate derivative binding"/>
    <property type="evidence" value="ECO:0007669"/>
    <property type="project" value="InterPro"/>
</dbReference>
<dbReference type="EMBL" id="JPME01000012">
    <property type="protein sequence ID" value="KEZ90288.1"/>
    <property type="molecule type" value="Genomic_DNA"/>
</dbReference>
<dbReference type="PANTHER" id="PTHR10937:SF0">
    <property type="entry name" value="GLUTAMINE--FRUCTOSE-6-PHOSPHATE TRANSAMINASE (ISOMERIZING)"/>
    <property type="match status" value="1"/>
</dbReference>
<dbReference type="STRING" id="29354.IO98_10060"/>
<comment type="catalytic activity">
    <reaction evidence="1">
        <text>D-fructose 6-phosphate + L-glutamine = D-glucosamine 6-phosphate + L-glutamate</text>
        <dbReference type="Rhea" id="RHEA:13237"/>
        <dbReference type="ChEBI" id="CHEBI:29985"/>
        <dbReference type="ChEBI" id="CHEBI:58359"/>
        <dbReference type="ChEBI" id="CHEBI:58725"/>
        <dbReference type="ChEBI" id="CHEBI:61527"/>
        <dbReference type="EC" id="2.6.1.16"/>
    </reaction>
</comment>
<protein>
    <recommendedName>
        <fullName evidence="3">Glutamine--fructose-6-phosphate aminotransferase [isomerizing]</fullName>
        <ecNumber evidence="2">2.6.1.16</ecNumber>
    </recommendedName>
</protein>
<dbReference type="GO" id="GO:0006047">
    <property type="term" value="P:UDP-N-acetylglucosamine metabolic process"/>
    <property type="evidence" value="ECO:0007669"/>
    <property type="project" value="TreeGrafter"/>
</dbReference>
<comment type="caution">
    <text evidence="5">The sequence shown here is derived from an EMBL/GenBank/DDBJ whole genome shotgun (WGS) entry which is preliminary data.</text>
</comment>
<dbReference type="Proteomes" id="UP000028525">
    <property type="component" value="Unassembled WGS sequence"/>
</dbReference>